<dbReference type="Pfam" id="PF09515">
    <property type="entry name" value="Thia_YuaJ"/>
    <property type="match status" value="1"/>
</dbReference>
<dbReference type="NCBIfam" id="TIGR02357">
    <property type="entry name" value="ECF_ThiT_YuaJ"/>
    <property type="match status" value="1"/>
</dbReference>
<feature type="transmembrane region" description="Helical" evidence="1">
    <location>
        <begin position="152"/>
        <end position="175"/>
    </location>
</feature>
<accession>A0ABW3KW66</accession>
<comment type="caution">
    <text evidence="2">The sequence shown here is derived from an EMBL/GenBank/DDBJ whole genome shotgun (WGS) entry which is preliminary data.</text>
</comment>
<feature type="transmembrane region" description="Helical" evidence="1">
    <location>
        <begin position="83"/>
        <end position="100"/>
    </location>
</feature>
<evidence type="ECO:0000313" key="2">
    <source>
        <dbReference type="EMBL" id="MFD1017915.1"/>
    </source>
</evidence>
<evidence type="ECO:0000256" key="1">
    <source>
        <dbReference type="SAM" id="Phobius"/>
    </source>
</evidence>
<keyword evidence="1" id="KW-0472">Membrane</keyword>
<evidence type="ECO:0000313" key="3">
    <source>
        <dbReference type="Proteomes" id="UP001596990"/>
    </source>
</evidence>
<gene>
    <name evidence="2" type="primary">thiT</name>
    <name evidence="2" type="ORF">ACFQ2J_01780</name>
</gene>
<keyword evidence="1" id="KW-0812">Transmembrane</keyword>
<dbReference type="RefSeq" id="WP_386056030.1">
    <property type="nucleotide sequence ID" value="NZ_JBHTKL010000001.1"/>
</dbReference>
<dbReference type="EMBL" id="JBHTKL010000001">
    <property type="protein sequence ID" value="MFD1017915.1"/>
    <property type="molecule type" value="Genomic_DNA"/>
</dbReference>
<dbReference type="Proteomes" id="UP001596990">
    <property type="component" value="Unassembled WGS sequence"/>
</dbReference>
<reference evidence="3" key="1">
    <citation type="journal article" date="2019" name="Int. J. Syst. Evol. Microbiol.">
        <title>The Global Catalogue of Microorganisms (GCM) 10K type strain sequencing project: providing services to taxonomists for standard genome sequencing and annotation.</title>
        <authorList>
            <consortium name="The Broad Institute Genomics Platform"/>
            <consortium name="The Broad Institute Genome Sequencing Center for Infectious Disease"/>
            <person name="Wu L."/>
            <person name="Ma J."/>
        </authorList>
    </citation>
    <scope>NUCLEOTIDE SEQUENCE [LARGE SCALE GENOMIC DNA]</scope>
    <source>
        <strain evidence="3">CCUG 56607</strain>
    </source>
</reference>
<proteinExistence type="predicted"/>
<keyword evidence="3" id="KW-1185">Reference proteome</keyword>
<keyword evidence="1" id="KW-1133">Transmembrane helix</keyword>
<name>A0ABW3KW66_9BACI</name>
<dbReference type="Gene3D" id="1.10.1760.20">
    <property type="match status" value="1"/>
</dbReference>
<dbReference type="InterPro" id="IPR012651">
    <property type="entry name" value="Thia_Transptr_ThiT"/>
</dbReference>
<feature type="transmembrane region" description="Helical" evidence="1">
    <location>
        <begin position="7"/>
        <end position="28"/>
    </location>
</feature>
<feature type="transmembrane region" description="Helical" evidence="1">
    <location>
        <begin position="59"/>
        <end position="77"/>
    </location>
</feature>
<feature type="transmembrane region" description="Helical" evidence="1">
    <location>
        <begin position="112"/>
        <end position="140"/>
    </location>
</feature>
<organism evidence="2 3">
    <name type="scientific">Thalassobacillus hwangdonensis</name>
    <dbReference type="NCBI Taxonomy" id="546108"/>
    <lineage>
        <taxon>Bacteria</taxon>
        <taxon>Bacillati</taxon>
        <taxon>Bacillota</taxon>
        <taxon>Bacilli</taxon>
        <taxon>Bacillales</taxon>
        <taxon>Bacillaceae</taxon>
        <taxon>Thalassobacillus</taxon>
    </lineage>
</organism>
<protein>
    <submittedName>
        <fullName evidence="2">Energy-coupled thiamine transporter ThiT</fullName>
    </submittedName>
</protein>
<sequence>MRNKRVLFMVEVAIFAAMATMLDLIPAVKLPQGGSISFAMIPIFLVAFRWGIKGGLLSGFLYGLFQVLTGGQIYTPLQGLIDYGFAFTVLGLAGLFAAGVRNALREKKMKKFWTYVSLGIFVGSTFRFLAHYIAGIVFFAEYAEGPVWIYSLVYNGSYMLPSAIICAIGLGFLFAKQPRILLNNDNVSTYTNTNEVRNQA</sequence>
<feature type="transmembrane region" description="Helical" evidence="1">
    <location>
        <begin position="34"/>
        <end position="52"/>
    </location>
</feature>